<name>A0A699ZAA3_HAELA</name>
<dbReference type="Proteomes" id="UP000485058">
    <property type="component" value="Unassembled WGS sequence"/>
</dbReference>
<evidence type="ECO:0000256" key="1">
    <source>
        <dbReference type="SAM" id="MobiDB-lite"/>
    </source>
</evidence>
<proteinExistence type="predicted"/>
<evidence type="ECO:0000313" key="2">
    <source>
        <dbReference type="EMBL" id="GFH19587.1"/>
    </source>
</evidence>
<evidence type="ECO:0000313" key="3">
    <source>
        <dbReference type="Proteomes" id="UP000485058"/>
    </source>
</evidence>
<comment type="caution">
    <text evidence="2">The sequence shown here is derived from an EMBL/GenBank/DDBJ whole genome shotgun (WGS) entry which is preliminary data.</text>
</comment>
<accession>A0A699ZAA3</accession>
<dbReference type="EMBL" id="BLLF01001487">
    <property type="protein sequence ID" value="GFH19587.1"/>
    <property type="molecule type" value="Genomic_DNA"/>
</dbReference>
<protein>
    <submittedName>
        <fullName evidence="2">Uncharacterized protein</fullName>
    </submittedName>
</protein>
<feature type="compositionally biased region" description="Polar residues" evidence="1">
    <location>
        <begin position="65"/>
        <end position="77"/>
    </location>
</feature>
<keyword evidence="3" id="KW-1185">Reference proteome</keyword>
<dbReference type="AlphaFoldDB" id="A0A699ZAA3"/>
<organism evidence="2 3">
    <name type="scientific">Haematococcus lacustris</name>
    <name type="common">Green alga</name>
    <name type="synonym">Haematococcus pluvialis</name>
    <dbReference type="NCBI Taxonomy" id="44745"/>
    <lineage>
        <taxon>Eukaryota</taxon>
        <taxon>Viridiplantae</taxon>
        <taxon>Chlorophyta</taxon>
        <taxon>core chlorophytes</taxon>
        <taxon>Chlorophyceae</taxon>
        <taxon>CS clade</taxon>
        <taxon>Chlamydomonadales</taxon>
        <taxon>Haematococcaceae</taxon>
        <taxon>Haematococcus</taxon>
    </lineage>
</organism>
<reference evidence="2 3" key="1">
    <citation type="submission" date="2020-02" db="EMBL/GenBank/DDBJ databases">
        <title>Draft genome sequence of Haematococcus lacustris strain NIES-144.</title>
        <authorList>
            <person name="Morimoto D."/>
            <person name="Nakagawa S."/>
            <person name="Yoshida T."/>
            <person name="Sawayama S."/>
        </authorList>
    </citation>
    <scope>NUCLEOTIDE SEQUENCE [LARGE SCALE GENOMIC DNA]</scope>
    <source>
        <strain evidence="2 3">NIES-144</strain>
    </source>
</reference>
<gene>
    <name evidence="2" type="ORF">HaLaN_16553</name>
</gene>
<sequence length="77" mass="8547">MEQLCSSRKLPNVSAPGRRGAYTCVECHVRSYLHLVHARLPRLRPAGKARPYVFNSDPAKRGATDRTSTNWGQAGKP</sequence>
<feature type="region of interest" description="Disordered" evidence="1">
    <location>
        <begin position="48"/>
        <end position="77"/>
    </location>
</feature>